<accession>A0ABS8G1Q6</accession>
<dbReference type="InterPro" id="IPR032466">
    <property type="entry name" value="Metal_Hydrolase"/>
</dbReference>
<gene>
    <name evidence="3" type="ORF">LKD70_17845</name>
</gene>
<dbReference type="Proteomes" id="UP001198151">
    <property type="component" value="Unassembled WGS sequence"/>
</dbReference>
<dbReference type="Gene3D" id="3.20.20.140">
    <property type="entry name" value="Metal-dependent hydrolases"/>
    <property type="match status" value="1"/>
</dbReference>
<protein>
    <submittedName>
        <fullName evidence="3">Amidohydrolase family protein</fullName>
    </submittedName>
</protein>
<dbReference type="PANTHER" id="PTHR21240">
    <property type="entry name" value="2-AMINO-3-CARBOXYLMUCONATE-6-SEMIALDEHYDE DECARBOXYLASE"/>
    <property type="match status" value="1"/>
</dbReference>
<reference evidence="3 4" key="1">
    <citation type="submission" date="2021-10" db="EMBL/GenBank/DDBJ databases">
        <title>Anaerobic single-cell dispensing facilitates the cultivation of human gut bacteria.</title>
        <authorList>
            <person name="Afrizal A."/>
        </authorList>
    </citation>
    <scope>NUCLEOTIDE SEQUENCE [LARGE SCALE GENOMIC DNA]</scope>
    <source>
        <strain evidence="3 4">CLA-AA-H200</strain>
    </source>
</reference>
<dbReference type="InterPro" id="IPR006680">
    <property type="entry name" value="Amidohydro-rel"/>
</dbReference>
<dbReference type="EMBL" id="JAJEQX010000060">
    <property type="protein sequence ID" value="MCC2256245.1"/>
    <property type="molecule type" value="Genomic_DNA"/>
</dbReference>
<evidence type="ECO:0000313" key="4">
    <source>
        <dbReference type="Proteomes" id="UP001198151"/>
    </source>
</evidence>
<dbReference type="CDD" id="cd01292">
    <property type="entry name" value="metallo-dependent_hydrolases"/>
    <property type="match status" value="1"/>
</dbReference>
<dbReference type="SUPFAM" id="SSF51556">
    <property type="entry name" value="Metallo-dependent hydrolases"/>
    <property type="match status" value="1"/>
</dbReference>
<name>A0ABS8G1Q6_9FIRM</name>
<organism evidence="3 4">
    <name type="scientific">Ruminococcus turbiniformis</name>
    <dbReference type="NCBI Taxonomy" id="2881258"/>
    <lineage>
        <taxon>Bacteria</taxon>
        <taxon>Bacillati</taxon>
        <taxon>Bacillota</taxon>
        <taxon>Clostridia</taxon>
        <taxon>Eubacteriales</taxon>
        <taxon>Oscillospiraceae</taxon>
        <taxon>Ruminococcus</taxon>
    </lineage>
</organism>
<keyword evidence="1" id="KW-0456">Lyase</keyword>
<evidence type="ECO:0000259" key="2">
    <source>
        <dbReference type="Pfam" id="PF04909"/>
    </source>
</evidence>
<evidence type="ECO:0000313" key="3">
    <source>
        <dbReference type="EMBL" id="MCC2256245.1"/>
    </source>
</evidence>
<sequence length="297" mass="34668">MIIDSHMHLIRKKNFDKPTYDRLGMKVPEDTDLDTLVGWYKEAGISRCVCMGQDMSRIWNSTFGEEYVREAYRRYPDFFIPFASLEPIDKANRFHQENYNEFKRAIEEDSIRGVLLTPPYGQFKSNDKTVYPFYQLAQENGIVVQYHHSAQMGPAILAPTPYAKMELLNDVLIDFPDMKVIVEHLGYPWSEYLFVLMTNDKNLYTDLAMTYGRPVWTAWQLVLAREYGVLDRVMFATDYVAYNYDVFGPNPTEDLKKWIRLVTEGLNEINRKCGWPELTSSEIDSIMFGCAQKLYGL</sequence>
<proteinExistence type="predicted"/>
<feature type="domain" description="Amidohydrolase-related" evidence="2">
    <location>
        <begin position="67"/>
        <end position="297"/>
    </location>
</feature>
<evidence type="ECO:0000256" key="1">
    <source>
        <dbReference type="ARBA" id="ARBA00023239"/>
    </source>
</evidence>
<dbReference type="Pfam" id="PF04909">
    <property type="entry name" value="Amidohydro_2"/>
    <property type="match status" value="1"/>
</dbReference>
<keyword evidence="4" id="KW-1185">Reference proteome</keyword>
<comment type="caution">
    <text evidence="3">The sequence shown here is derived from an EMBL/GenBank/DDBJ whole genome shotgun (WGS) entry which is preliminary data.</text>
</comment>
<dbReference type="RefSeq" id="WP_227709219.1">
    <property type="nucleotide sequence ID" value="NZ_JAJEQX010000060.1"/>
</dbReference>
<dbReference type="InterPro" id="IPR032465">
    <property type="entry name" value="ACMSD"/>
</dbReference>